<dbReference type="Proteomes" id="UP000283895">
    <property type="component" value="Unassembled WGS sequence"/>
</dbReference>
<gene>
    <name evidence="2" type="ORF">VMCG_08690</name>
</gene>
<sequence length="99" mass="11102">MAPNTAAAATSAAAAAARRGLGGVRWVPTIFTLVGIGYGVSAYRRNRIERYLARNSDFERQELNRRRRNAMLMDAYGEKSSLADIERAMAMYETQQRNE</sequence>
<keyword evidence="3" id="KW-1185">Reference proteome</keyword>
<dbReference type="EMBL" id="LKEA01000046">
    <property type="protein sequence ID" value="ROV93213.1"/>
    <property type="molecule type" value="Genomic_DNA"/>
</dbReference>
<accession>A0A423VQG0</accession>
<feature type="transmembrane region" description="Helical" evidence="1">
    <location>
        <begin position="26"/>
        <end position="44"/>
    </location>
</feature>
<protein>
    <submittedName>
        <fullName evidence="2">Uncharacterized protein</fullName>
    </submittedName>
</protein>
<reference evidence="2 3" key="1">
    <citation type="submission" date="2015-09" db="EMBL/GenBank/DDBJ databases">
        <title>Host preference determinants of Valsa canker pathogens revealed by comparative genomics.</title>
        <authorList>
            <person name="Yin Z."/>
            <person name="Huang L."/>
        </authorList>
    </citation>
    <scope>NUCLEOTIDE SEQUENCE [LARGE SCALE GENOMIC DNA]</scope>
    <source>
        <strain evidence="2 3">03-1</strain>
    </source>
</reference>
<organism evidence="2 3">
    <name type="scientific">Cytospora schulzeri</name>
    <dbReference type="NCBI Taxonomy" id="448051"/>
    <lineage>
        <taxon>Eukaryota</taxon>
        <taxon>Fungi</taxon>
        <taxon>Dikarya</taxon>
        <taxon>Ascomycota</taxon>
        <taxon>Pezizomycotina</taxon>
        <taxon>Sordariomycetes</taxon>
        <taxon>Sordariomycetidae</taxon>
        <taxon>Diaporthales</taxon>
        <taxon>Cytosporaceae</taxon>
        <taxon>Cytospora</taxon>
    </lineage>
</organism>
<keyword evidence="1" id="KW-0812">Transmembrane</keyword>
<dbReference type="OrthoDB" id="4338954at2759"/>
<dbReference type="STRING" id="356882.A0A423VQG0"/>
<evidence type="ECO:0000313" key="3">
    <source>
        <dbReference type="Proteomes" id="UP000283895"/>
    </source>
</evidence>
<evidence type="ECO:0000256" key="1">
    <source>
        <dbReference type="SAM" id="Phobius"/>
    </source>
</evidence>
<proteinExistence type="predicted"/>
<comment type="caution">
    <text evidence="2">The sequence shown here is derived from an EMBL/GenBank/DDBJ whole genome shotgun (WGS) entry which is preliminary data.</text>
</comment>
<keyword evidence="1" id="KW-1133">Transmembrane helix</keyword>
<evidence type="ECO:0000313" key="2">
    <source>
        <dbReference type="EMBL" id="ROV93213.1"/>
    </source>
</evidence>
<dbReference type="AlphaFoldDB" id="A0A423VQG0"/>
<name>A0A423VQG0_9PEZI</name>
<keyword evidence="1" id="KW-0472">Membrane</keyword>